<organism evidence="3 4">
    <name type="scientific">Dermacoccus abyssi</name>
    <dbReference type="NCBI Taxonomy" id="322596"/>
    <lineage>
        <taxon>Bacteria</taxon>
        <taxon>Bacillati</taxon>
        <taxon>Actinomycetota</taxon>
        <taxon>Actinomycetes</taxon>
        <taxon>Micrococcales</taxon>
        <taxon>Dermacoccaceae</taxon>
        <taxon>Dermacoccus</taxon>
    </lineage>
</organism>
<keyword evidence="2" id="KW-0812">Transmembrane</keyword>
<evidence type="ECO:0000256" key="2">
    <source>
        <dbReference type="SAM" id="Phobius"/>
    </source>
</evidence>
<feature type="region of interest" description="Disordered" evidence="1">
    <location>
        <begin position="1"/>
        <end position="32"/>
    </location>
</feature>
<accession>A0A417Z217</accession>
<dbReference type="Proteomes" id="UP000285376">
    <property type="component" value="Unassembled WGS sequence"/>
</dbReference>
<dbReference type="RefSeq" id="WP_118914359.1">
    <property type="nucleotide sequence ID" value="NZ_CBCRVH010000016.1"/>
</dbReference>
<feature type="transmembrane region" description="Helical" evidence="2">
    <location>
        <begin position="40"/>
        <end position="59"/>
    </location>
</feature>
<sequence>MTDHRESTDLPAAETRGSGSSPTSRDADGASRTGIGRWRLPLAIVVLGTLVVALTALLLPGRYDATSVVGLRAASESGKQADIAASADSLKQVAQQEAVASGAPGHVESVGRSIPVSRDAKATANLDPDSTTIRIIAQGVSARESSALANALADDAVKRVGRDGTARAVVLERAEPTYAEKKPNRLLVAGAGEAAVLAAAALAGAARGRR</sequence>
<protein>
    <recommendedName>
        <fullName evidence="5">Polysaccharide chain length determinant N-terminal domain-containing protein</fullName>
    </recommendedName>
</protein>
<gene>
    <name evidence="3" type="ORF">D1832_12190</name>
</gene>
<comment type="caution">
    <text evidence="3">The sequence shown here is derived from an EMBL/GenBank/DDBJ whole genome shotgun (WGS) entry which is preliminary data.</text>
</comment>
<evidence type="ECO:0000256" key="1">
    <source>
        <dbReference type="SAM" id="MobiDB-lite"/>
    </source>
</evidence>
<keyword evidence="2" id="KW-0472">Membrane</keyword>
<evidence type="ECO:0008006" key="5">
    <source>
        <dbReference type="Google" id="ProtNLM"/>
    </source>
</evidence>
<reference evidence="3 4" key="1">
    <citation type="submission" date="2018-08" db="EMBL/GenBank/DDBJ databases">
        <title>Whole genome sequence analysis of Dermacoccus abyssi bacteria isolated from Deep Mariana trench Micromonospora spp reveals genes involved in the environmental adaptation and production of secondary metabolites.</title>
        <authorList>
            <person name="Abdel-Mageed W.M."/>
            <person name="Lehri B."/>
            <person name="Nouioui I."/>
            <person name="Goodfellow I."/>
            <person name="Jaspars M."/>
            <person name="Karlyshev A."/>
        </authorList>
    </citation>
    <scope>NUCLEOTIDE SEQUENCE [LARGE SCALE GENOMIC DNA]</scope>
    <source>
        <strain evidence="3 4">MT1.1</strain>
    </source>
</reference>
<evidence type="ECO:0000313" key="4">
    <source>
        <dbReference type="Proteomes" id="UP000285376"/>
    </source>
</evidence>
<keyword evidence="2" id="KW-1133">Transmembrane helix</keyword>
<name>A0A417Z217_9MICO</name>
<dbReference type="AlphaFoldDB" id="A0A417Z217"/>
<dbReference type="EMBL" id="QWLM01000016">
    <property type="protein sequence ID" value="RHW44480.1"/>
    <property type="molecule type" value="Genomic_DNA"/>
</dbReference>
<evidence type="ECO:0000313" key="3">
    <source>
        <dbReference type="EMBL" id="RHW44480.1"/>
    </source>
</evidence>
<proteinExistence type="predicted"/>